<dbReference type="EC" id="2.4.1.-" evidence="6"/>
<sequence length="461" mass="51967">MVVMPRYKDYQGVFDTSVRVHYNIMGANTEVGYFHMYKNDVDYVFVDHVAYHAVAGDIYAGDREEANFRNAMLCQAAIEAVWHVKCGPEGDTPYGDSDLVFLANDWHTALLPVMLQAFYRDHGKFEFARSVFVIHNMAFQGRGPLVEFDKLGLPADYKDHFFLDDPFGGECMNTMQAGLRLATKVIAVSSGYAWEITTDAGGWGLAPLLREFGEKLTGVVNGIDLDEWSPEKDEHLDKDGYSRYEPTAEGLMGGKKLCKAALQRQFGLPERDDVPVLGFIGRLDHQKGVDLITEIAPWLMGQDVQLVMLGSGREDLEELLKNLENNNRERCRCWVGFSVEMAHRITAGCDILLMPSRFEPCGLNQLYAMHYGTVPVVHHVGGLRDTVRHFDGNHDAGGTGWAFERAEADKFQWSLGQAIYTLRNHKESFAAIGVRGMQQDLGWDHAAYLYEQKFIEAKYAH</sequence>
<keyword evidence="6" id="KW-0150">Chloroplast</keyword>
<evidence type="ECO:0000259" key="8">
    <source>
        <dbReference type="Pfam" id="PF00534"/>
    </source>
</evidence>
<name>A0A7R9XTI5_MICPS</name>
<organism evidence="10">
    <name type="scientific">Micromonas pusilla</name>
    <name type="common">Picoplanktonic green alga</name>
    <name type="synonym">Chromulina pusilla</name>
    <dbReference type="NCBI Taxonomy" id="38833"/>
    <lineage>
        <taxon>Eukaryota</taxon>
        <taxon>Viridiplantae</taxon>
        <taxon>Chlorophyta</taxon>
        <taxon>Mamiellophyceae</taxon>
        <taxon>Mamiellales</taxon>
        <taxon>Mamiellaceae</taxon>
        <taxon>Micromonas</taxon>
    </lineage>
</organism>
<dbReference type="InterPro" id="IPR001296">
    <property type="entry name" value="Glyco_trans_1"/>
</dbReference>
<keyword evidence="3 6" id="KW-0328">Glycosyltransferase</keyword>
<dbReference type="Pfam" id="PF08323">
    <property type="entry name" value="Glyco_transf_5"/>
    <property type="match status" value="1"/>
</dbReference>
<dbReference type="GO" id="GO:0004373">
    <property type="term" value="F:alpha-1,4-glucan glucosyltransferase (UDP-glucose donor) activity"/>
    <property type="evidence" value="ECO:0007669"/>
    <property type="project" value="InterPro"/>
</dbReference>
<feature type="domain" description="Starch synthase catalytic" evidence="9">
    <location>
        <begin position="1"/>
        <end position="211"/>
    </location>
</feature>
<evidence type="ECO:0000256" key="3">
    <source>
        <dbReference type="ARBA" id="ARBA00022676"/>
    </source>
</evidence>
<keyword evidence="7" id="KW-0175">Coiled coil</keyword>
<comment type="subcellular location">
    <subcellularLocation>
        <location evidence="6">Plastid</location>
        <location evidence="6">Chloroplast</location>
    </subcellularLocation>
    <subcellularLocation>
        <location evidence="6">Plastid</location>
        <location evidence="6">Amyloplast</location>
    </subcellularLocation>
</comment>
<evidence type="ECO:0000256" key="7">
    <source>
        <dbReference type="SAM" id="Coils"/>
    </source>
</evidence>
<reference evidence="10" key="1">
    <citation type="submission" date="2021-01" db="EMBL/GenBank/DDBJ databases">
        <authorList>
            <person name="Corre E."/>
            <person name="Pelletier E."/>
            <person name="Niang G."/>
            <person name="Scheremetjew M."/>
            <person name="Finn R."/>
            <person name="Kale V."/>
            <person name="Holt S."/>
            <person name="Cochrane G."/>
            <person name="Meng A."/>
            <person name="Brown T."/>
            <person name="Cohen L."/>
        </authorList>
    </citation>
    <scope>NUCLEOTIDE SEQUENCE</scope>
    <source>
        <strain evidence="10">RCC1614</strain>
    </source>
</reference>
<keyword evidence="4" id="KW-0808">Transferase</keyword>
<dbReference type="GO" id="GO:0009501">
    <property type="term" value="C:amyloplast"/>
    <property type="evidence" value="ECO:0007669"/>
    <property type="project" value="UniProtKB-SubCell"/>
</dbReference>
<evidence type="ECO:0000256" key="5">
    <source>
        <dbReference type="ARBA" id="ARBA00022922"/>
    </source>
</evidence>
<comment type="pathway">
    <text evidence="1 6">Glycan biosynthesis; starch biosynthesis.</text>
</comment>
<proteinExistence type="inferred from homology"/>
<keyword evidence="6" id="KW-0035">Amyloplast</keyword>
<evidence type="ECO:0000256" key="1">
    <source>
        <dbReference type="ARBA" id="ARBA00004727"/>
    </source>
</evidence>
<dbReference type="NCBIfam" id="TIGR02095">
    <property type="entry name" value="glgA"/>
    <property type="match status" value="1"/>
</dbReference>
<dbReference type="InterPro" id="IPR013534">
    <property type="entry name" value="Starch_synth_cat_dom"/>
</dbReference>
<evidence type="ECO:0000256" key="6">
    <source>
        <dbReference type="RuleBase" id="RU361232"/>
    </source>
</evidence>
<keyword evidence="5 6" id="KW-0750">Starch biosynthesis</keyword>
<dbReference type="SUPFAM" id="SSF53756">
    <property type="entry name" value="UDP-Glycosyltransferase/glycogen phosphorylase"/>
    <property type="match status" value="1"/>
</dbReference>
<dbReference type="UniPathway" id="UPA00152"/>
<dbReference type="PANTHER" id="PTHR45825">
    <property type="entry name" value="GRANULE-BOUND STARCH SYNTHASE 1, CHLOROPLASTIC/AMYLOPLASTIC"/>
    <property type="match status" value="1"/>
</dbReference>
<dbReference type="AlphaFoldDB" id="A0A7R9XTI5"/>
<dbReference type="Gene3D" id="3.40.50.2000">
    <property type="entry name" value="Glycogen Phosphorylase B"/>
    <property type="match status" value="2"/>
</dbReference>
<evidence type="ECO:0000256" key="4">
    <source>
        <dbReference type="ARBA" id="ARBA00022679"/>
    </source>
</evidence>
<feature type="domain" description="Glycosyl transferase family 1" evidence="8">
    <location>
        <begin position="268"/>
        <end position="415"/>
    </location>
</feature>
<keyword evidence="6" id="KW-0934">Plastid</keyword>
<evidence type="ECO:0000313" key="10">
    <source>
        <dbReference type="EMBL" id="CAD8226790.1"/>
    </source>
</evidence>
<feature type="coiled-coil region" evidence="7">
    <location>
        <begin position="306"/>
        <end position="333"/>
    </location>
</feature>
<comment type="similarity">
    <text evidence="2 6">Belongs to the glycosyltransferase 1 family. Bacterial/plant glycogen synthase subfamily.</text>
</comment>
<dbReference type="GO" id="GO:0009507">
    <property type="term" value="C:chloroplast"/>
    <property type="evidence" value="ECO:0007669"/>
    <property type="project" value="UniProtKB-SubCell"/>
</dbReference>
<accession>A0A7R9XTI5</accession>
<dbReference type="FunFam" id="3.40.50.2000:FF:000025">
    <property type="entry name" value="Starch synthase, chloroplastic/amyloplastic"/>
    <property type="match status" value="1"/>
</dbReference>
<dbReference type="EMBL" id="HBDY01000172">
    <property type="protein sequence ID" value="CAD8226790.1"/>
    <property type="molecule type" value="Transcribed_RNA"/>
</dbReference>
<protein>
    <recommendedName>
        <fullName evidence="6">Starch synthase, chloroplastic/amyloplastic</fullName>
        <ecNumber evidence="6">2.4.1.-</ecNumber>
    </recommendedName>
</protein>
<dbReference type="CDD" id="cd03791">
    <property type="entry name" value="GT5_Glycogen_synthase_DULL1-like"/>
    <property type="match status" value="1"/>
</dbReference>
<gene>
    <name evidence="10" type="ORF">MPUS1402_LOCUS114</name>
</gene>
<dbReference type="GO" id="GO:0019252">
    <property type="term" value="P:starch biosynthetic process"/>
    <property type="evidence" value="ECO:0007669"/>
    <property type="project" value="UniProtKB-UniRule"/>
</dbReference>
<evidence type="ECO:0000256" key="2">
    <source>
        <dbReference type="ARBA" id="ARBA00010281"/>
    </source>
</evidence>
<dbReference type="PANTHER" id="PTHR45825:SF2">
    <property type="entry name" value="STARCH SYNTHASE 2, CHLOROPLASTIC_AMYLOPLASTIC"/>
    <property type="match status" value="1"/>
</dbReference>
<dbReference type="Pfam" id="PF00534">
    <property type="entry name" value="Glycos_transf_1"/>
    <property type="match status" value="1"/>
</dbReference>
<evidence type="ECO:0000259" key="9">
    <source>
        <dbReference type="Pfam" id="PF08323"/>
    </source>
</evidence>
<dbReference type="InterPro" id="IPR011835">
    <property type="entry name" value="GS/SS"/>
</dbReference>